<feature type="transmembrane region" description="Helical" evidence="1">
    <location>
        <begin position="28"/>
        <end position="50"/>
    </location>
</feature>
<dbReference type="Gene3D" id="1.20.144.10">
    <property type="entry name" value="Phosphatidic acid phosphatase type 2/haloperoxidase"/>
    <property type="match status" value="1"/>
</dbReference>
<evidence type="ECO:0000313" key="6">
    <source>
        <dbReference type="Proteomes" id="UP001215549"/>
    </source>
</evidence>
<feature type="transmembrane region" description="Helical" evidence="1">
    <location>
        <begin position="77"/>
        <end position="98"/>
    </location>
</feature>
<dbReference type="Pfam" id="PF01569">
    <property type="entry name" value="PAP2"/>
    <property type="match status" value="1"/>
</dbReference>
<sequence length="261" mass="28286">MVPTTAKQLCSKQRGSHWEHLVELTDDILWRSLLGILLLGVLASAVFLTFPELDITISKLFFDGTEFPLANDPLLGLLRRVTTMASGTLLIACIALLASKRLRDSVRVSRRDALLPIMTYTIGVGFVVHQLMKEQFGRARPHQIVEFGGEAPFTPAWTLSEACLSNCSFTSGEAAGAMALISGVVLCPASIRRIAMPAVFGLAVTLGMNRVLFGGHFLSDVILSMLIISAIMIGLRIAMNTLAPSTKKNLLSCEDGSRRQS</sequence>
<protein>
    <submittedName>
        <fullName evidence="3">Membrane-associated enzyme, PAP2 (Acid phosphatase) superfamily</fullName>
    </submittedName>
    <submittedName>
        <fullName evidence="4">Phosphatase PAP2 family protein</fullName>
    </submittedName>
</protein>
<dbReference type="EMBL" id="FTOU01000017">
    <property type="protein sequence ID" value="SIT08911.1"/>
    <property type="molecule type" value="Genomic_DNA"/>
</dbReference>
<gene>
    <name evidence="4" type="ORF">JHX88_18200</name>
    <name evidence="3" type="ORF">SAMN05421772_11714</name>
</gene>
<dbReference type="Proteomes" id="UP000186216">
    <property type="component" value="Unassembled WGS sequence"/>
</dbReference>
<feature type="transmembrane region" description="Helical" evidence="1">
    <location>
        <begin position="221"/>
        <end position="239"/>
    </location>
</feature>
<proteinExistence type="predicted"/>
<evidence type="ECO:0000256" key="1">
    <source>
        <dbReference type="SAM" id="Phobius"/>
    </source>
</evidence>
<keyword evidence="6" id="KW-1185">Reference proteome</keyword>
<dbReference type="CDD" id="cd03396">
    <property type="entry name" value="PAP2_like_6"/>
    <property type="match status" value="1"/>
</dbReference>
<organism evidence="3 5">
    <name type="scientific">Paracoccus saliphilus</name>
    <dbReference type="NCBI Taxonomy" id="405559"/>
    <lineage>
        <taxon>Bacteria</taxon>
        <taxon>Pseudomonadati</taxon>
        <taxon>Pseudomonadota</taxon>
        <taxon>Alphaproteobacteria</taxon>
        <taxon>Rhodobacterales</taxon>
        <taxon>Paracoccaceae</taxon>
        <taxon>Paracoccus</taxon>
    </lineage>
</organism>
<dbReference type="Proteomes" id="UP001215549">
    <property type="component" value="Chromosome"/>
</dbReference>
<keyword evidence="1" id="KW-1133">Transmembrane helix</keyword>
<accession>A0AA45W7E0</accession>
<dbReference type="InterPro" id="IPR036938">
    <property type="entry name" value="PAP2/HPO_sf"/>
</dbReference>
<evidence type="ECO:0000313" key="4">
    <source>
        <dbReference type="EMBL" id="WCR02746.1"/>
    </source>
</evidence>
<evidence type="ECO:0000313" key="5">
    <source>
        <dbReference type="Proteomes" id="UP000186216"/>
    </source>
</evidence>
<evidence type="ECO:0000259" key="2">
    <source>
        <dbReference type="Pfam" id="PF01569"/>
    </source>
</evidence>
<evidence type="ECO:0000313" key="3">
    <source>
        <dbReference type="EMBL" id="SIT08911.1"/>
    </source>
</evidence>
<dbReference type="RefSeq" id="WP_076527849.1">
    <property type="nucleotide sequence ID" value="NZ_CP067140.1"/>
</dbReference>
<keyword evidence="1" id="KW-0812">Transmembrane</keyword>
<keyword evidence="1" id="KW-0472">Membrane</keyword>
<feature type="transmembrane region" description="Helical" evidence="1">
    <location>
        <begin position="113"/>
        <end position="132"/>
    </location>
</feature>
<dbReference type="EMBL" id="CP067140">
    <property type="protein sequence ID" value="WCR02746.1"/>
    <property type="molecule type" value="Genomic_DNA"/>
</dbReference>
<reference evidence="3 5" key="1">
    <citation type="submission" date="2017-01" db="EMBL/GenBank/DDBJ databases">
        <authorList>
            <person name="Varghese N."/>
            <person name="Submissions S."/>
        </authorList>
    </citation>
    <scope>NUCLEOTIDE SEQUENCE [LARGE SCALE GENOMIC DNA]</scope>
    <source>
        <strain evidence="3 5">DSM 18447</strain>
    </source>
</reference>
<reference evidence="4 6" key="2">
    <citation type="submission" date="2021-01" db="EMBL/GenBank/DDBJ databases">
        <title>Biogeographic distribution of Paracoccus.</title>
        <authorList>
            <person name="Hollensteiner J."/>
            <person name="Leineberger J."/>
            <person name="Brinkhoff T."/>
            <person name="Daniel R."/>
        </authorList>
    </citation>
    <scope>NUCLEOTIDE SEQUENCE [LARGE SCALE GENOMIC DNA]</scope>
    <source>
        <strain evidence="4 6">DSM 18447</strain>
    </source>
</reference>
<name>A0AA45W7E0_9RHOB</name>
<dbReference type="SUPFAM" id="SSF48317">
    <property type="entry name" value="Acid phosphatase/Vanadium-dependent haloperoxidase"/>
    <property type="match status" value="1"/>
</dbReference>
<feature type="domain" description="Phosphatidic acid phosphatase type 2/haloperoxidase" evidence="2">
    <location>
        <begin position="118"/>
        <end position="232"/>
    </location>
</feature>
<dbReference type="AlphaFoldDB" id="A0AA45W7E0"/>
<dbReference type="InterPro" id="IPR000326">
    <property type="entry name" value="PAP2/HPO"/>
</dbReference>